<dbReference type="FunFam" id="3.40.50.720:FF:000190">
    <property type="entry name" value="Pyrroline-5-carboxylate reductase"/>
    <property type="match status" value="1"/>
</dbReference>
<sequence>MERKIGFIGSGKMAEAIIGGIVNSEFVLPENIYASNRTMPKLLDLNVTYGINVAENNQDVVNKSDIVFLSVTPDKYPLVIDEIKDVVQEETIVIIIAAGQSIAQTEEQFNRNIKLVKAMPNTPVLVGEGLTAISFNQLVTPEEQIEVTRLFECFGKAETIDESLMDTASAVGGSSPAFGYMFIEALADAAVVNGMPRDKAYRIAAQALLGSAKMVLETNEHPGKLKDDVCSPGGTTIQSVAALEENGFRSAIIKAVQANINKMR</sequence>
<protein>
    <recommendedName>
        <fullName evidence="9 10">Pyrroline-5-carboxylate reductase</fullName>
        <shortName evidence="9">P5C reductase</shortName>
        <shortName evidence="9">P5CR</shortName>
        <ecNumber evidence="9 10">1.5.1.2</ecNumber>
    </recommendedName>
    <alternativeName>
        <fullName evidence="9">PCA reductase</fullName>
    </alternativeName>
</protein>
<feature type="binding site" evidence="11">
    <location>
        <begin position="8"/>
        <end position="13"/>
    </location>
    <ligand>
        <name>NADP(+)</name>
        <dbReference type="ChEBI" id="CHEBI:58349"/>
    </ligand>
</feature>
<evidence type="ECO:0000259" key="12">
    <source>
        <dbReference type="Pfam" id="PF03807"/>
    </source>
</evidence>
<keyword evidence="3 9" id="KW-0963">Cytoplasm</keyword>
<dbReference type="InterPro" id="IPR008927">
    <property type="entry name" value="6-PGluconate_DH-like_C_sf"/>
</dbReference>
<evidence type="ECO:0000256" key="4">
    <source>
        <dbReference type="ARBA" id="ARBA00022605"/>
    </source>
</evidence>
<keyword evidence="6 9" id="KW-0521">NADP</keyword>
<evidence type="ECO:0000256" key="10">
    <source>
        <dbReference type="NCBIfam" id="TIGR00112"/>
    </source>
</evidence>
<evidence type="ECO:0000313" key="14">
    <source>
        <dbReference type="EMBL" id="MBC5637267.1"/>
    </source>
</evidence>
<keyword evidence="7 9" id="KW-0560">Oxidoreductase</keyword>
<dbReference type="PANTHER" id="PTHR11645">
    <property type="entry name" value="PYRROLINE-5-CARBOXYLATE REDUCTASE"/>
    <property type="match status" value="1"/>
</dbReference>
<reference evidence="14" key="1">
    <citation type="submission" date="2020-08" db="EMBL/GenBank/DDBJ databases">
        <title>Genome public.</title>
        <authorList>
            <person name="Liu C."/>
            <person name="Sun Q."/>
        </authorList>
    </citation>
    <scope>NUCLEOTIDE SEQUENCE</scope>
    <source>
        <strain evidence="14">BX22</strain>
    </source>
</reference>
<dbReference type="EMBL" id="JACOOL010000007">
    <property type="protein sequence ID" value="MBC5637267.1"/>
    <property type="molecule type" value="Genomic_DNA"/>
</dbReference>
<comment type="catalytic activity">
    <reaction evidence="9">
        <text>L-proline + NADP(+) = (S)-1-pyrroline-5-carboxylate + NADPH + 2 H(+)</text>
        <dbReference type="Rhea" id="RHEA:14109"/>
        <dbReference type="ChEBI" id="CHEBI:15378"/>
        <dbReference type="ChEBI" id="CHEBI:17388"/>
        <dbReference type="ChEBI" id="CHEBI:57783"/>
        <dbReference type="ChEBI" id="CHEBI:58349"/>
        <dbReference type="ChEBI" id="CHEBI:60039"/>
        <dbReference type="EC" id="1.5.1.2"/>
    </reaction>
</comment>
<evidence type="ECO:0000313" key="15">
    <source>
        <dbReference type="Proteomes" id="UP000637359"/>
    </source>
</evidence>
<dbReference type="InterPro" id="IPR036291">
    <property type="entry name" value="NAD(P)-bd_dom_sf"/>
</dbReference>
<dbReference type="HAMAP" id="MF_01925">
    <property type="entry name" value="P5C_reductase"/>
    <property type="match status" value="1"/>
</dbReference>
<feature type="binding site" evidence="11">
    <location>
        <position position="57"/>
    </location>
    <ligand>
        <name>NADPH</name>
        <dbReference type="ChEBI" id="CHEBI:57783"/>
    </ligand>
</feature>
<dbReference type="Proteomes" id="UP000637359">
    <property type="component" value="Unassembled WGS sequence"/>
</dbReference>
<evidence type="ECO:0000256" key="5">
    <source>
        <dbReference type="ARBA" id="ARBA00022650"/>
    </source>
</evidence>
<dbReference type="Pfam" id="PF03807">
    <property type="entry name" value="F420_oxidored"/>
    <property type="match status" value="1"/>
</dbReference>
<evidence type="ECO:0000256" key="9">
    <source>
        <dbReference type="HAMAP-Rule" id="MF_01925"/>
    </source>
</evidence>
<evidence type="ECO:0000256" key="2">
    <source>
        <dbReference type="ARBA" id="ARBA00005525"/>
    </source>
</evidence>
<dbReference type="SUPFAM" id="SSF51735">
    <property type="entry name" value="NAD(P)-binding Rossmann-fold domains"/>
    <property type="match status" value="1"/>
</dbReference>
<evidence type="ECO:0000256" key="7">
    <source>
        <dbReference type="ARBA" id="ARBA00023002"/>
    </source>
</evidence>
<comment type="catalytic activity">
    <reaction evidence="9">
        <text>L-proline + NAD(+) = (S)-1-pyrroline-5-carboxylate + NADH + 2 H(+)</text>
        <dbReference type="Rhea" id="RHEA:14105"/>
        <dbReference type="ChEBI" id="CHEBI:15378"/>
        <dbReference type="ChEBI" id="CHEBI:17388"/>
        <dbReference type="ChEBI" id="CHEBI:57540"/>
        <dbReference type="ChEBI" id="CHEBI:57945"/>
        <dbReference type="ChEBI" id="CHEBI:60039"/>
        <dbReference type="EC" id="1.5.1.2"/>
    </reaction>
</comment>
<dbReference type="FunFam" id="1.10.3730.10:FF:000001">
    <property type="entry name" value="Pyrroline-5-carboxylate reductase"/>
    <property type="match status" value="1"/>
</dbReference>
<comment type="pathway">
    <text evidence="9">Amino-acid biosynthesis; L-proline biosynthesis; L-proline from L-glutamate 5-semialdehyde: step 1/1.</text>
</comment>
<gene>
    <name evidence="9 14" type="primary">proC</name>
    <name evidence="14" type="ORF">H8S33_10675</name>
</gene>
<accession>A0A923RKI2</accession>
<comment type="subcellular location">
    <subcellularLocation>
        <location evidence="1 9">Cytoplasm</location>
    </subcellularLocation>
</comment>
<dbReference type="InterPro" id="IPR028939">
    <property type="entry name" value="P5C_Rdtase_cat_N"/>
</dbReference>
<dbReference type="EC" id="1.5.1.2" evidence="9 10"/>
<comment type="function">
    <text evidence="8 9">Catalyzes the reduction of 1-pyrroline-5-carboxylate (PCA) to L-proline.</text>
</comment>
<feature type="domain" description="Pyrroline-5-carboxylate reductase dimerisation" evidence="13">
    <location>
        <begin position="162"/>
        <end position="263"/>
    </location>
</feature>
<evidence type="ECO:0000256" key="11">
    <source>
        <dbReference type="PIRSR" id="PIRSR000193-1"/>
    </source>
</evidence>
<dbReference type="InterPro" id="IPR000304">
    <property type="entry name" value="Pyrroline-COOH_reductase"/>
</dbReference>
<keyword evidence="5 9" id="KW-0641">Proline biosynthesis</keyword>
<name>A0A923RKI2_9BACI</name>
<dbReference type="AlphaFoldDB" id="A0A923RKI2"/>
<dbReference type="Gene3D" id="3.40.50.720">
    <property type="entry name" value="NAD(P)-binding Rossmann-like Domain"/>
    <property type="match status" value="1"/>
</dbReference>
<dbReference type="Pfam" id="PF14748">
    <property type="entry name" value="P5CR_dimer"/>
    <property type="match status" value="1"/>
</dbReference>
<dbReference type="PANTHER" id="PTHR11645:SF0">
    <property type="entry name" value="PYRROLINE-5-CARBOXYLATE REDUCTASE 3"/>
    <property type="match status" value="1"/>
</dbReference>
<evidence type="ECO:0000256" key="8">
    <source>
        <dbReference type="ARBA" id="ARBA00058118"/>
    </source>
</evidence>
<dbReference type="NCBIfam" id="TIGR00112">
    <property type="entry name" value="proC"/>
    <property type="match status" value="1"/>
</dbReference>
<dbReference type="GO" id="GO:0004735">
    <property type="term" value="F:pyrroline-5-carboxylate reductase activity"/>
    <property type="evidence" value="ECO:0007669"/>
    <property type="project" value="UniProtKB-UniRule"/>
</dbReference>
<comment type="similarity">
    <text evidence="2 9">Belongs to the pyrroline-5-carboxylate reductase family.</text>
</comment>
<dbReference type="GO" id="GO:0055129">
    <property type="term" value="P:L-proline biosynthetic process"/>
    <property type="evidence" value="ECO:0007669"/>
    <property type="project" value="UniProtKB-UniRule"/>
</dbReference>
<comment type="caution">
    <text evidence="14">The sequence shown here is derived from an EMBL/GenBank/DDBJ whole genome shotgun (WGS) entry which is preliminary data.</text>
</comment>
<dbReference type="InterPro" id="IPR029036">
    <property type="entry name" value="P5CR_dimer"/>
</dbReference>
<dbReference type="GO" id="GO:0005737">
    <property type="term" value="C:cytoplasm"/>
    <property type="evidence" value="ECO:0007669"/>
    <property type="project" value="UniProtKB-SubCell"/>
</dbReference>
<feature type="domain" description="Pyrroline-5-carboxylate reductase catalytic N-terminal" evidence="12">
    <location>
        <begin position="4"/>
        <end position="99"/>
    </location>
</feature>
<evidence type="ECO:0000256" key="3">
    <source>
        <dbReference type="ARBA" id="ARBA00022490"/>
    </source>
</evidence>
<evidence type="ECO:0000256" key="1">
    <source>
        <dbReference type="ARBA" id="ARBA00004496"/>
    </source>
</evidence>
<dbReference type="Gene3D" id="1.10.3730.10">
    <property type="entry name" value="ProC C-terminal domain-like"/>
    <property type="match status" value="1"/>
</dbReference>
<dbReference type="RefSeq" id="WP_186869980.1">
    <property type="nucleotide sequence ID" value="NZ_JACOOL010000007.1"/>
</dbReference>
<dbReference type="SUPFAM" id="SSF48179">
    <property type="entry name" value="6-phosphogluconate dehydrogenase C-terminal domain-like"/>
    <property type="match status" value="1"/>
</dbReference>
<proteinExistence type="inferred from homology"/>
<evidence type="ECO:0000256" key="6">
    <source>
        <dbReference type="ARBA" id="ARBA00022857"/>
    </source>
</evidence>
<keyword evidence="4 9" id="KW-0028">Amino-acid biosynthesis</keyword>
<organism evidence="14 15">
    <name type="scientific">Ornithinibacillus hominis</name>
    <dbReference type="NCBI Taxonomy" id="2763055"/>
    <lineage>
        <taxon>Bacteria</taxon>
        <taxon>Bacillati</taxon>
        <taxon>Bacillota</taxon>
        <taxon>Bacilli</taxon>
        <taxon>Bacillales</taxon>
        <taxon>Bacillaceae</taxon>
        <taxon>Ornithinibacillus</taxon>
    </lineage>
</organism>
<dbReference type="PIRSF" id="PIRSF000193">
    <property type="entry name" value="Pyrrol-5-carb_rd"/>
    <property type="match status" value="1"/>
</dbReference>
<evidence type="ECO:0000259" key="13">
    <source>
        <dbReference type="Pfam" id="PF14748"/>
    </source>
</evidence>
<keyword evidence="15" id="KW-1185">Reference proteome</keyword>